<evidence type="ECO:0000256" key="1">
    <source>
        <dbReference type="SAM" id="MobiDB-lite"/>
    </source>
</evidence>
<proteinExistence type="predicted"/>
<keyword evidence="5" id="KW-1185">Reference proteome</keyword>
<dbReference type="EMBL" id="QMDX01000010">
    <property type="protein sequence ID" value="TSD09776.1"/>
    <property type="molecule type" value="Genomic_DNA"/>
</dbReference>
<dbReference type="RefSeq" id="WP_144262781.1">
    <property type="nucleotide sequence ID" value="NZ_QMDX01000010.1"/>
</dbReference>
<protein>
    <recommendedName>
        <fullName evidence="3">DUF7312 domain-containing protein</fullName>
    </recommendedName>
</protein>
<name>A0A554MXC0_9EURY</name>
<evidence type="ECO:0000259" key="3">
    <source>
        <dbReference type="Pfam" id="PF23994"/>
    </source>
</evidence>
<keyword evidence="2" id="KW-0812">Transmembrane</keyword>
<dbReference type="InParanoid" id="A0A554MXC0"/>
<keyword evidence="2" id="KW-0472">Membrane</keyword>
<gene>
    <name evidence="4" type="ORF">DP107_14040</name>
</gene>
<comment type="caution">
    <text evidence="4">The sequence shown here is derived from an EMBL/GenBank/DDBJ whole genome shotgun (WGS) entry which is preliminary data.</text>
</comment>
<evidence type="ECO:0000256" key="2">
    <source>
        <dbReference type="SAM" id="Phobius"/>
    </source>
</evidence>
<evidence type="ECO:0000313" key="4">
    <source>
        <dbReference type="EMBL" id="TSD09776.1"/>
    </source>
</evidence>
<feature type="region of interest" description="Disordered" evidence="1">
    <location>
        <begin position="1"/>
        <end position="31"/>
    </location>
</feature>
<dbReference type="AlphaFoldDB" id="A0A554MXC0"/>
<dbReference type="Pfam" id="PF23994">
    <property type="entry name" value="DUF7312"/>
    <property type="match status" value="1"/>
</dbReference>
<organism evidence="4 5">
    <name type="scientific">Haloglomus irregulare</name>
    <dbReference type="NCBI Taxonomy" id="2234134"/>
    <lineage>
        <taxon>Archaea</taxon>
        <taxon>Methanobacteriati</taxon>
        <taxon>Methanobacteriota</taxon>
        <taxon>Stenosarchaea group</taxon>
        <taxon>Halobacteria</taxon>
        <taxon>Halobacteriales</taxon>
        <taxon>Natronomonadaceae</taxon>
        <taxon>Haloglomus</taxon>
    </lineage>
</organism>
<sequence>MDETDGSRRGDDDSEHATERDPETVAATVEEVEGIEYESGNVAGASPTRDLGPVEPGAPTVEGALFVLLGVVLTLAVLAQLVGF</sequence>
<evidence type="ECO:0000313" key="5">
    <source>
        <dbReference type="Proteomes" id="UP000319894"/>
    </source>
</evidence>
<feature type="transmembrane region" description="Helical" evidence="2">
    <location>
        <begin position="63"/>
        <end position="82"/>
    </location>
</feature>
<reference evidence="4 5" key="1">
    <citation type="submission" date="2018-06" db="EMBL/GenBank/DDBJ databases">
        <title>Natronomonas sp. F16-60 a new haloarchaeon isolated from a solar saltern of Isla Cristina, Huelva, Spain.</title>
        <authorList>
            <person name="Duran-Viseras A."/>
            <person name="Sanchez-Porro C."/>
            <person name="Ventosa A."/>
        </authorList>
    </citation>
    <scope>NUCLEOTIDE SEQUENCE [LARGE SCALE GENOMIC DNA]</scope>
    <source>
        <strain evidence="4 5">F16-60</strain>
    </source>
</reference>
<feature type="compositionally biased region" description="Basic and acidic residues" evidence="1">
    <location>
        <begin position="1"/>
        <end position="23"/>
    </location>
</feature>
<accession>A0A554MXC0</accession>
<feature type="domain" description="DUF7312" evidence="3">
    <location>
        <begin position="25"/>
        <end position="81"/>
    </location>
</feature>
<dbReference type="Proteomes" id="UP000319894">
    <property type="component" value="Unassembled WGS sequence"/>
</dbReference>
<dbReference type="InterPro" id="IPR055736">
    <property type="entry name" value="DUF7312"/>
</dbReference>
<keyword evidence="2" id="KW-1133">Transmembrane helix</keyword>